<name>A0A7L6N5K2_9MOLU</name>
<accession>A0A7L6N5K2</accession>
<reference evidence="1 2" key="1">
    <citation type="submission" date="2020-04" db="EMBL/GenBank/DDBJ databases">
        <authorList>
            <person name="Zheng R.K."/>
            <person name="Sun C.M."/>
        </authorList>
    </citation>
    <scope>NUCLEOTIDE SEQUENCE [LARGE SCALE GENOMIC DNA]</scope>
    <source>
        <strain evidence="2">zrk29</strain>
    </source>
</reference>
<evidence type="ECO:0000313" key="1">
    <source>
        <dbReference type="EMBL" id="QLY40547.1"/>
    </source>
</evidence>
<gene>
    <name evidence="1" type="ORF">HF295_06675</name>
</gene>
<protein>
    <submittedName>
        <fullName evidence="1">Uncharacterized protein</fullName>
    </submittedName>
</protein>
<proteinExistence type="predicted"/>
<organism evidence="1 2">
    <name type="scientific">Hujiaoplasma nucleasis</name>
    <dbReference type="NCBI Taxonomy" id="2725268"/>
    <lineage>
        <taxon>Bacteria</taxon>
        <taxon>Bacillati</taxon>
        <taxon>Mycoplasmatota</taxon>
        <taxon>Mollicutes</taxon>
        <taxon>Candidatus Izemoplasmatales</taxon>
        <taxon>Hujiaoplasmataceae</taxon>
        <taxon>Hujiaoplasma</taxon>
    </lineage>
</organism>
<dbReference type="KEGG" id="tbk:HF295_06675"/>
<dbReference type="Proteomes" id="UP000512167">
    <property type="component" value="Chromosome"/>
</dbReference>
<evidence type="ECO:0000313" key="2">
    <source>
        <dbReference type="Proteomes" id="UP000512167"/>
    </source>
</evidence>
<dbReference type="RefSeq" id="WP_312031390.1">
    <property type="nucleotide sequence ID" value="NZ_CP051151.1"/>
</dbReference>
<sequence length="129" mass="15237">MKVRCIKVMSDVDNDLVLDTNGKLTRVNYSNEIVVGHTYNVYAILDSVCNKKYLIYSGQLIHFIHSECFELIESKIPNNWIEKDLRINNRMYHLIGYELLVNDSDHYDNLLLNDSEALMRFFKENNLFK</sequence>
<dbReference type="EMBL" id="CP051151">
    <property type="protein sequence ID" value="QLY40547.1"/>
    <property type="molecule type" value="Genomic_DNA"/>
</dbReference>
<keyword evidence="2" id="KW-1185">Reference proteome</keyword>
<dbReference type="AlphaFoldDB" id="A0A7L6N5K2"/>